<organism evidence="1 2">
    <name type="scientific">Rhizobium mongolense</name>
    <dbReference type="NCBI Taxonomy" id="57676"/>
    <lineage>
        <taxon>Bacteria</taxon>
        <taxon>Pseudomonadati</taxon>
        <taxon>Pseudomonadota</taxon>
        <taxon>Alphaproteobacteria</taxon>
        <taxon>Hyphomicrobiales</taxon>
        <taxon>Rhizobiaceae</taxon>
        <taxon>Rhizobium/Agrobacterium group</taxon>
        <taxon>Rhizobium</taxon>
    </lineage>
</organism>
<proteinExistence type="predicted"/>
<comment type="caution">
    <text evidence="1">The sequence shown here is derived from an EMBL/GenBank/DDBJ whole genome shotgun (WGS) entry which is preliminary data.</text>
</comment>
<evidence type="ECO:0000313" key="2">
    <source>
        <dbReference type="Proteomes" id="UP000533641"/>
    </source>
</evidence>
<dbReference type="Proteomes" id="UP000533641">
    <property type="component" value="Unassembled WGS sequence"/>
</dbReference>
<dbReference type="EMBL" id="JACIGM010000001">
    <property type="protein sequence ID" value="MBB4272351.1"/>
    <property type="molecule type" value="Genomic_DNA"/>
</dbReference>
<dbReference type="AlphaFoldDB" id="A0A7W6RH22"/>
<accession>A0A7W6RH22</accession>
<reference evidence="1 2" key="1">
    <citation type="submission" date="2020-08" db="EMBL/GenBank/DDBJ databases">
        <title>Genomic Encyclopedia of Type Strains, Phase IV (KMG-V): Genome sequencing to study the core and pangenomes of soil and plant-associated prokaryotes.</title>
        <authorList>
            <person name="Whitman W."/>
        </authorList>
    </citation>
    <scope>NUCLEOTIDE SEQUENCE [LARGE SCALE GENOMIC DNA]</scope>
    <source>
        <strain evidence="1 2">SEMIA 402</strain>
    </source>
</reference>
<protein>
    <submittedName>
        <fullName evidence="1">Uncharacterized protein</fullName>
    </submittedName>
</protein>
<evidence type="ECO:0000313" key="1">
    <source>
        <dbReference type="EMBL" id="MBB4272351.1"/>
    </source>
</evidence>
<name>A0A7W6RH22_9HYPH</name>
<gene>
    <name evidence="1" type="ORF">GGE12_000093</name>
</gene>
<sequence>MQADRGMAEASALAGALHAKSIGAICLDGAGGK</sequence>